<accession>A0AAV4D8N5</accession>
<name>A0AAV4D8N5_9GAST</name>
<comment type="caution">
    <text evidence="1">The sequence shown here is derived from an EMBL/GenBank/DDBJ whole genome shotgun (WGS) entry which is preliminary data.</text>
</comment>
<reference evidence="1 2" key="1">
    <citation type="journal article" date="2021" name="Elife">
        <title>Chloroplast acquisition without the gene transfer in kleptoplastic sea slugs, Plakobranchus ocellatus.</title>
        <authorList>
            <person name="Maeda T."/>
            <person name="Takahashi S."/>
            <person name="Yoshida T."/>
            <person name="Shimamura S."/>
            <person name="Takaki Y."/>
            <person name="Nagai Y."/>
            <person name="Toyoda A."/>
            <person name="Suzuki Y."/>
            <person name="Arimoto A."/>
            <person name="Ishii H."/>
            <person name="Satoh N."/>
            <person name="Nishiyama T."/>
            <person name="Hasebe M."/>
            <person name="Maruyama T."/>
            <person name="Minagawa J."/>
            <person name="Obokata J."/>
            <person name="Shigenobu S."/>
        </authorList>
    </citation>
    <scope>NUCLEOTIDE SEQUENCE [LARGE SCALE GENOMIC DNA]</scope>
</reference>
<dbReference type="Proteomes" id="UP000735302">
    <property type="component" value="Unassembled WGS sequence"/>
</dbReference>
<evidence type="ECO:0000313" key="2">
    <source>
        <dbReference type="Proteomes" id="UP000735302"/>
    </source>
</evidence>
<gene>
    <name evidence="1" type="ORF">PoB_006701600</name>
</gene>
<dbReference type="EMBL" id="BLXT01007619">
    <property type="protein sequence ID" value="GFO40511.1"/>
    <property type="molecule type" value="Genomic_DNA"/>
</dbReference>
<proteinExistence type="predicted"/>
<evidence type="ECO:0000313" key="1">
    <source>
        <dbReference type="EMBL" id="GFO40511.1"/>
    </source>
</evidence>
<keyword evidence="2" id="KW-1185">Reference proteome</keyword>
<sequence>MEVGAARRRRVYARLYSASRASTGGGRQVVWPPALRAAVQQIVTAGQGEEAAGQFNRQYKDDPKSGNFMWGKGKMVVHNLKVLGVGKSESCSLRGSREESREMHRWVCPVCIDIPLQAASLSAISESAFNIIGTL</sequence>
<dbReference type="AlphaFoldDB" id="A0AAV4D8N5"/>
<protein>
    <submittedName>
        <fullName evidence="1">Uncharacterized protein</fullName>
    </submittedName>
</protein>
<organism evidence="1 2">
    <name type="scientific">Plakobranchus ocellatus</name>
    <dbReference type="NCBI Taxonomy" id="259542"/>
    <lineage>
        <taxon>Eukaryota</taxon>
        <taxon>Metazoa</taxon>
        <taxon>Spiralia</taxon>
        <taxon>Lophotrochozoa</taxon>
        <taxon>Mollusca</taxon>
        <taxon>Gastropoda</taxon>
        <taxon>Heterobranchia</taxon>
        <taxon>Euthyneura</taxon>
        <taxon>Panpulmonata</taxon>
        <taxon>Sacoglossa</taxon>
        <taxon>Placobranchoidea</taxon>
        <taxon>Plakobranchidae</taxon>
        <taxon>Plakobranchus</taxon>
    </lineage>
</organism>